<dbReference type="EMBL" id="JAJFAZ020000003">
    <property type="protein sequence ID" value="KAI5338009.1"/>
    <property type="molecule type" value="Genomic_DNA"/>
</dbReference>
<sequence>MIMMIYRGGGGWRRTSCACCASAARPPRAPPCPAASASTAGFPISPLASVLSSPGPATKSKRQPVCAVRSGSMAMSAD</sequence>
<evidence type="ECO:0000313" key="3">
    <source>
        <dbReference type="Proteomes" id="UP001054821"/>
    </source>
</evidence>
<dbReference type="Proteomes" id="UP001054821">
    <property type="component" value="Chromosome 3"/>
</dbReference>
<evidence type="ECO:0000256" key="1">
    <source>
        <dbReference type="SAM" id="MobiDB-lite"/>
    </source>
</evidence>
<evidence type="ECO:0000313" key="2">
    <source>
        <dbReference type="EMBL" id="KAI5338009.1"/>
    </source>
</evidence>
<organism evidence="2 3">
    <name type="scientific">Prunus dulcis</name>
    <name type="common">Almond</name>
    <name type="synonym">Amygdalus dulcis</name>
    <dbReference type="NCBI Taxonomy" id="3755"/>
    <lineage>
        <taxon>Eukaryota</taxon>
        <taxon>Viridiplantae</taxon>
        <taxon>Streptophyta</taxon>
        <taxon>Embryophyta</taxon>
        <taxon>Tracheophyta</taxon>
        <taxon>Spermatophyta</taxon>
        <taxon>Magnoliopsida</taxon>
        <taxon>eudicotyledons</taxon>
        <taxon>Gunneridae</taxon>
        <taxon>Pentapetalae</taxon>
        <taxon>rosids</taxon>
        <taxon>fabids</taxon>
        <taxon>Rosales</taxon>
        <taxon>Rosaceae</taxon>
        <taxon>Amygdaloideae</taxon>
        <taxon>Amygdaleae</taxon>
        <taxon>Prunus</taxon>
    </lineage>
</organism>
<dbReference type="AlphaFoldDB" id="A0AAD4W713"/>
<name>A0AAD4W713_PRUDU</name>
<reference evidence="2 3" key="1">
    <citation type="journal article" date="2022" name="G3 (Bethesda)">
        <title>Whole-genome sequence and methylome profiling of the almond [Prunus dulcis (Mill.) D.A. Webb] cultivar 'Nonpareil'.</title>
        <authorList>
            <person name="D'Amico-Willman K.M."/>
            <person name="Ouma W.Z."/>
            <person name="Meulia T."/>
            <person name="Sideli G.M."/>
            <person name="Gradziel T.M."/>
            <person name="Fresnedo-Ramirez J."/>
        </authorList>
    </citation>
    <scope>NUCLEOTIDE SEQUENCE [LARGE SCALE GENOMIC DNA]</scope>
    <source>
        <strain evidence="2">Clone GOH B32 T37-40</strain>
    </source>
</reference>
<feature type="region of interest" description="Disordered" evidence="1">
    <location>
        <begin position="52"/>
        <end position="78"/>
    </location>
</feature>
<comment type="caution">
    <text evidence="2">The sequence shown here is derived from an EMBL/GenBank/DDBJ whole genome shotgun (WGS) entry which is preliminary data.</text>
</comment>
<gene>
    <name evidence="2" type="ORF">L3X38_017280</name>
</gene>
<protein>
    <submittedName>
        <fullName evidence="2">Uncharacterized protein</fullName>
    </submittedName>
</protein>
<accession>A0AAD4W713</accession>
<proteinExistence type="predicted"/>
<keyword evidence="3" id="KW-1185">Reference proteome</keyword>